<dbReference type="SFLD" id="SFLDG01212">
    <property type="entry name" value="Phytoene_synthase_like"/>
    <property type="match status" value="1"/>
</dbReference>
<keyword evidence="3" id="KW-1185">Reference proteome</keyword>
<name>A0ABS5T0C5_9GAMM</name>
<sequence length="308" mass="34046">MDNRSLDEYVKQTMEVGSKSFAAASALFDPATRRSVLMLYAWCRHCDDTIDDQVLGFNTDQPASSTVEERLATLKAQTASAFAGEKQSTAAFAALQEVISEHGLTQQFAFDHLQGYAMDVDQTHYSTLNQTLTYCYHVAGVVGLMMAQIMGTQSPATLDRACDLGLAFQLTNIARDIVEDADAGRCYLPEQWLIEEGLNVDNFAAPEHRQALSRVAARLIDYAEPYYHSAYQGLAALPWRSAWAVATARRVYRKIGYRVKHAGAGAWQQRLSTSKVEKLLMLGAAAGDVLISRLPLATQRSAVLWQRP</sequence>
<dbReference type="RefSeq" id="WP_214237568.1">
    <property type="nucleotide sequence ID" value="NZ_JABBFR010000014.1"/>
</dbReference>
<dbReference type="Proteomes" id="UP000790096">
    <property type="component" value="Unassembled WGS sequence"/>
</dbReference>
<dbReference type="PANTHER" id="PTHR31480">
    <property type="entry name" value="BIFUNCTIONAL LYCOPENE CYCLASE/PHYTOENE SYNTHASE"/>
    <property type="match status" value="1"/>
</dbReference>
<dbReference type="PROSITE" id="PS01045">
    <property type="entry name" value="SQUALEN_PHYTOEN_SYN_2"/>
    <property type="match status" value="1"/>
</dbReference>
<dbReference type="SFLD" id="SFLDS00005">
    <property type="entry name" value="Isoprenoid_Synthase_Type_I"/>
    <property type="match status" value="1"/>
</dbReference>
<dbReference type="PROSITE" id="PS01044">
    <property type="entry name" value="SQUALEN_PHYTOEN_SYN_1"/>
    <property type="match status" value="1"/>
</dbReference>
<comment type="caution">
    <text evidence="2">The sequence shown here is derived from an EMBL/GenBank/DDBJ whole genome shotgun (WGS) entry which is preliminary data.</text>
</comment>
<dbReference type="InterPro" id="IPR019845">
    <property type="entry name" value="Squalene/phytoene_synthase_CS"/>
</dbReference>
<dbReference type="InterPro" id="IPR002060">
    <property type="entry name" value="Squ/phyt_synthse"/>
</dbReference>
<dbReference type="InterPro" id="IPR008949">
    <property type="entry name" value="Isoprenoid_synthase_dom_sf"/>
</dbReference>
<proteinExistence type="predicted"/>
<dbReference type="SFLD" id="SFLDG01018">
    <property type="entry name" value="Squalene/Phytoene_Synthase_Lik"/>
    <property type="match status" value="1"/>
</dbReference>
<dbReference type="EMBL" id="JABBFR010000014">
    <property type="protein sequence ID" value="MBT0724907.1"/>
    <property type="molecule type" value="Genomic_DNA"/>
</dbReference>
<keyword evidence="1" id="KW-0808">Transferase</keyword>
<reference evidence="2 3" key="1">
    <citation type="submission" date="2020-04" db="EMBL/GenBank/DDBJ databases">
        <title>Genome sequencing of Rosenbergiella species.</title>
        <authorList>
            <person name="Alvarez-Perez S."/>
            <person name="Lievens B."/>
        </authorList>
    </citation>
    <scope>NUCLEOTIDE SEQUENCE [LARGE SCALE GENOMIC DNA]</scope>
    <source>
        <strain evidence="2 3">S61</strain>
    </source>
</reference>
<dbReference type="Pfam" id="PF00494">
    <property type="entry name" value="SQS_PSY"/>
    <property type="match status" value="1"/>
</dbReference>
<organism evidence="2 3">
    <name type="scientific">Rosenbergiella gaditana</name>
    <dbReference type="NCBI Taxonomy" id="2726987"/>
    <lineage>
        <taxon>Bacteria</taxon>
        <taxon>Pseudomonadati</taxon>
        <taxon>Pseudomonadota</taxon>
        <taxon>Gammaproteobacteria</taxon>
        <taxon>Enterobacterales</taxon>
        <taxon>Erwiniaceae</taxon>
        <taxon>Rosenbergiella</taxon>
    </lineage>
</organism>
<evidence type="ECO:0000313" key="2">
    <source>
        <dbReference type="EMBL" id="MBT0724907.1"/>
    </source>
</evidence>
<dbReference type="InterPro" id="IPR033904">
    <property type="entry name" value="Trans_IPPS_HH"/>
</dbReference>
<evidence type="ECO:0000313" key="3">
    <source>
        <dbReference type="Proteomes" id="UP000790096"/>
    </source>
</evidence>
<dbReference type="Gene3D" id="1.10.600.10">
    <property type="entry name" value="Farnesyl Diphosphate Synthase"/>
    <property type="match status" value="1"/>
</dbReference>
<evidence type="ECO:0000256" key="1">
    <source>
        <dbReference type="ARBA" id="ARBA00022679"/>
    </source>
</evidence>
<dbReference type="CDD" id="cd00683">
    <property type="entry name" value="Trans_IPPS_HH"/>
    <property type="match status" value="1"/>
</dbReference>
<dbReference type="InterPro" id="IPR044843">
    <property type="entry name" value="Trans_IPPS_bact-type"/>
</dbReference>
<protein>
    <submittedName>
        <fullName evidence="2">Phytoene/squalene synthase family protein</fullName>
    </submittedName>
</protein>
<dbReference type="SUPFAM" id="SSF48576">
    <property type="entry name" value="Terpenoid synthases"/>
    <property type="match status" value="1"/>
</dbReference>
<accession>A0ABS5T0C5</accession>
<gene>
    <name evidence="2" type="ORF">HH682_10825</name>
</gene>